<dbReference type="PANTHER" id="PTHR43072:SF23">
    <property type="entry name" value="UPF0039 PROTEIN C11D3.02C"/>
    <property type="match status" value="1"/>
</dbReference>
<proteinExistence type="predicted"/>
<dbReference type="AlphaFoldDB" id="A0A2U2RK56"/>
<dbReference type="EMBL" id="QFKX01000003">
    <property type="protein sequence ID" value="PWH06164.1"/>
    <property type="molecule type" value="Genomic_DNA"/>
</dbReference>
<reference evidence="4 5" key="1">
    <citation type="submission" date="2018-05" db="EMBL/GenBank/DDBJ databases">
        <title>Brachybacterium sp. M1HQ-2T, whole genome shotgun sequence.</title>
        <authorList>
            <person name="Tuo L."/>
        </authorList>
    </citation>
    <scope>NUCLEOTIDE SEQUENCE [LARGE SCALE GENOMIC DNA]</scope>
    <source>
        <strain evidence="4 5">M1HQ-2</strain>
    </source>
</reference>
<dbReference type="Gene3D" id="3.40.630.30">
    <property type="match status" value="1"/>
</dbReference>
<dbReference type="Proteomes" id="UP000245590">
    <property type="component" value="Unassembled WGS sequence"/>
</dbReference>
<organism evidence="4 5">
    <name type="scientific">Brachybacterium endophyticum</name>
    <dbReference type="NCBI Taxonomy" id="2182385"/>
    <lineage>
        <taxon>Bacteria</taxon>
        <taxon>Bacillati</taxon>
        <taxon>Actinomycetota</taxon>
        <taxon>Actinomycetes</taxon>
        <taxon>Micrococcales</taxon>
        <taxon>Dermabacteraceae</taxon>
        <taxon>Brachybacterium</taxon>
    </lineage>
</organism>
<evidence type="ECO:0000259" key="3">
    <source>
        <dbReference type="PROSITE" id="PS51186"/>
    </source>
</evidence>
<dbReference type="SUPFAM" id="SSF55729">
    <property type="entry name" value="Acyl-CoA N-acyltransferases (Nat)"/>
    <property type="match status" value="1"/>
</dbReference>
<dbReference type="InterPro" id="IPR016181">
    <property type="entry name" value="Acyl_CoA_acyltransferase"/>
</dbReference>
<dbReference type="PROSITE" id="PS51186">
    <property type="entry name" value="GNAT"/>
    <property type="match status" value="1"/>
</dbReference>
<dbReference type="OrthoDB" id="3173333at2"/>
<feature type="domain" description="N-acetyltransferase" evidence="3">
    <location>
        <begin position="13"/>
        <end position="173"/>
    </location>
</feature>
<sequence length="176" mass="19106">MSTTVATEARTPPRIRLAAAEDAAVVLAIRDEAIRSSSGLWIDEVPDPEASRSWFEAQLEAGSMLVAEDPGPSAAVLGYASFSPLRDYAGYRFTGEDSVYLLPEAQGRGVGTALMEALVTHAREHGMHSLVALVESGNTGSIRLHERCGFREVGRMPEAGFKFGTWWDLVTLQRLL</sequence>
<dbReference type="Pfam" id="PF00583">
    <property type="entry name" value="Acetyltransf_1"/>
    <property type="match status" value="1"/>
</dbReference>
<dbReference type="InterPro" id="IPR000182">
    <property type="entry name" value="GNAT_dom"/>
</dbReference>
<keyword evidence="1 4" id="KW-0808">Transferase</keyword>
<dbReference type="PANTHER" id="PTHR43072">
    <property type="entry name" value="N-ACETYLTRANSFERASE"/>
    <property type="match status" value="1"/>
</dbReference>
<evidence type="ECO:0000256" key="2">
    <source>
        <dbReference type="ARBA" id="ARBA00023315"/>
    </source>
</evidence>
<protein>
    <submittedName>
        <fullName evidence="4">GNAT family N-acetyltransferase</fullName>
    </submittedName>
</protein>
<keyword evidence="5" id="KW-1185">Reference proteome</keyword>
<comment type="caution">
    <text evidence="4">The sequence shown here is derived from an EMBL/GenBank/DDBJ whole genome shotgun (WGS) entry which is preliminary data.</text>
</comment>
<name>A0A2U2RK56_9MICO</name>
<accession>A0A2U2RK56</accession>
<evidence type="ECO:0000313" key="5">
    <source>
        <dbReference type="Proteomes" id="UP000245590"/>
    </source>
</evidence>
<evidence type="ECO:0000256" key="1">
    <source>
        <dbReference type="ARBA" id="ARBA00022679"/>
    </source>
</evidence>
<dbReference type="CDD" id="cd04301">
    <property type="entry name" value="NAT_SF"/>
    <property type="match status" value="1"/>
</dbReference>
<gene>
    <name evidence="4" type="ORF">DEO23_10205</name>
</gene>
<evidence type="ECO:0000313" key="4">
    <source>
        <dbReference type="EMBL" id="PWH06164.1"/>
    </source>
</evidence>
<dbReference type="RefSeq" id="WP_109275911.1">
    <property type="nucleotide sequence ID" value="NZ_QFKX01000003.1"/>
</dbReference>
<dbReference type="GO" id="GO:0016747">
    <property type="term" value="F:acyltransferase activity, transferring groups other than amino-acyl groups"/>
    <property type="evidence" value="ECO:0007669"/>
    <property type="project" value="InterPro"/>
</dbReference>
<keyword evidence="2" id="KW-0012">Acyltransferase</keyword>